<name>A0A0K2UEY5_LEPSM</name>
<evidence type="ECO:0000313" key="1">
    <source>
        <dbReference type="EMBL" id="CDW36814.1"/>
    </source>
</evidence>
<organism evidence="1">
    <name type="scientific">Lepeophtheirus salmonis</name>
    <name type="common">Salmon louse</name>
    <name type="synonym">Caligus salmonis</name>
    <dbReference type="NCBI Taxonomy" id="72036"/>
    <lineage>
        <taxon>Eukaryota</taxon>
        <taxon>Metazoa</taxon>
        <taxon>Ecdysozoa</taxon>
        <taxon>Arthropoda</taxon>
        <taxon>Crustacea</taxon>
        <taxon>Multicrustacea</taxon>
        <taxon>Hexanauplia</taxon>
        <taxon>Copepoda</taxon>
        <taxon>Siphonostomatoida</taxon>
        <taxon>Caligidae</taxon>
        <taxon>Lepeophtheirus</taxon>
    </lineage>
</organism>
<protein>
    <submittedName>
        <fullName evidence="1">Uncharacterized protein</fullName>
    </submittedName>
</protein>
<sequence>MNDISSWRFSGYWSEFSDIYLLKMGFSSNGNTTSNSDYI</sequence>
<dbReference type="EMBL" id="HACA01019453">
    <property type="protein sequence ID" value="CDW36814.1"/>
    <property type="molecule type" value="Transcribed_RNA"/>
</dbReference>
<dbReference type="AlphaFoldDB" id="A0A0K2UEY5"/>
<accession>A0A0K2UEY5</accession>
<reference evidence="1" key="1">
    <citation type="submission" date="2014-05" db="EMBL/GenBank/DDBJ databases">
        <authorList>
            <person name="Chronopoulou M."/>
        </authorList>
    </citation>
    <scope>NUCLEOTIDE SEQUENCE</scope>
    <source>
        <tissue evidence="1">Whole organism</tissue>
    </source>
</reference>
<proteinExistence type="predicted"/>